<dbReference type="Gramene" id="PRQ40868">
    <property type="protein sequence ID" value="PRQ40868"/>
    <property type="gene ID" value="RchiOBHm_Chr4g0440731"/>
</dbReference>
<keyword evidence="2" id="KW-1185">Reference proteome</keyword>
<dbReference type="OMA" id="NCMIRAH"/>
<dbReference type="EMBL" id="PDCK01000042">
    <property type="protein sequence ID" value="PRQ40868.1"/>
    <property type="molecule type" value="Genomic_DNA"/>
</dbReference>
<accession>A0A2P6R376</accession>
<dbReference type="Proteomes" id="UP000238479">
    <property type="component" value="Chromosome 4"/>
</dbReference>
<dbReference type="AlphaFoldDB" id="A0A2P6R376"/>
<sequence length="103" mass="11569">MMSSLRCIAKHPTIALVDSSTTLKDLKQIHTQLLNNGVLNDPHHSGNFVATVAVRNPNNLEYSNRILDQCDNPTLFAFNSMIRACSKCSAPTKSFHFYSRILY</sequence>
<evidence type="ECO:0000313" key="2">
    <source>
        <dbReference type="Proteomes" id="UP000238479"/>
    </source>
</evidence>
<evidence type="ECO:0000313" key="1">
    <source>
        <dbReference type="EMBL" id="PRQ40868.1"/>
    </source>
</evidence>
<name>A0A2P6R376_ROSCH</name>
<reference evidence="1 2" key="1">
    <citation type="journal article" date="2018" name="Nat. Genet.">
        <title>The Rosa genome provides new insights in the design of modern roses.</title>
        <authorList>
            <person name="Bendahmane M."/>
        </authorList>
    </citation>
    <scope>NUCLEOTIDE SEQUENCE [LARGE SCALE GENOMIC DNA]</scope>
    <source>
        <strain evidence="2">cv. Old Blush</strain>
    </source>
</reference>
<protein>
    <submittedName>
        <fullName evidence="1">Uncharacterized protein</fullName>
    </submittedName>
</protein>
<dbReference type="STRING" id="74649.A0A2P6R376"/>
<organism evidence="1 2">
    <name type="scientific">Rosa chinensis</name>
    <name type="common">China rose</name>
    <dbReference type="NCBI Taxonomy" id="74649"/>
    <lineage>
        <taxon>Eukaryota</taxon>
        <taxon>Viridiplantae</taxon>
        <taxon>Streptophyta</taxon>
        <taxon>Embryophyta</taxon>
        <taxon>Tracheophyta</taxon>
        <taxon>Spermatophyta</taxon>
        <taxon>Magnoliopsida</taxon>
        <taxon>eudicotyledons</taxon>
        <taxon>Gunneridae</taxon>
        <taxon>Pentapetalae</taxon>
        <taxon>rosids</taxon>
        <taxon>fabids</taxon>
        <taxon>Rosales</taxon>
        <taxon>Rosaceae</taxon>
        <taxon>Rosoideae</taxon>
        <taxon>Rosoideae incertae sedis</taxon>
        <taxon>Rosa</taxon>
    </lineage>
</organism>
<gene>
    <name evidence="1" type="ORF">RchiOBHm_Chr4g0440731</name>
</gene>
<proteinExistence type="predicted"/>
<comment type="caution">
    <text evidence="1">The sequence shown here is derived from an EMBL/GenBank/DDBJ whole genome shotgun (WGS) entry which is preliminary data.</text>
</comment>